<accession>A0ABD7S3Y8</accession>
<dbReference type="AlphaFoldDB" id="A0ABD7S3Y8"/>
<protein>
    <submittedName>
        <fullName evidence="1">IS5/IS1182 family transposase</fullName>
    </submittedName>
</protein>
<keyword evidence="2" id="KW-1185">Reference proteome</keyword>
<name>A0ABD7S3Y8_XANVA</name>
<reference evidence="2" key="1">
    <citation type="journal article" date="2020" name="Phytopathology">
        <title>Genomic acquisitions in emerging populations of Xanthomonas vasicola pv. vasculorum infecting corn in the U.S. and Argentina.</title>
        <authorList>
            <person name="Perez-Quintero A.L."/>
        </authorList>
    </citation>
    <scope>NUCLEOTIDE SEQUENCE [LARGE SCALE GENOMIC DNA]</scope>
    <source>
        <strain evidence="2">Xvh-L</strain>
    </source>
</reference>
<comment type="caution">
    <text evidence="1">The sequence shown here is derived from an EMBL/GenBank/DDBJ whole genome shotgun (WGS) entry which is preliminary data.</text>
</comment>
<feature type="non-terminal residue" evidence="1">
    <location>
        <position position="48"/>
    </location>
</feature>
<evidence type="ECO:0000313" key="2">
    <source>
        <dbReference type="Proteomes" id="UP000320455"/>
    </source>
</evidence>
<gene>
    <name evidence="1" type="ORF">FQK01_22540</name>
</gene>
<dbReference type="Proteomes" id="UP000320455">
    <property type="component" value="Unassembled WGS sequence"/>
</dbReference>
<sequence>MQLTFGDAEGLGKRKQTRREIFLAEMEQVIPWQQLLGLIAPHYPVSGR</sequence>
<evidence type="ECO:0000313" key="1">
    <source>
        <dbReference type="EMBL" id="TWQ49133.1"/>
    </source>
</evidence>
<proteinExistence type="predicted"/>
<organism evidence="1 2">
    <name type="scientific">Xanthomonas vasicola</name>
    <dbReference type="NCBI Taxonomy" id="56459"/>
    <lineage>
        <taxon>Bacteria</taxon>
        <taxon>Pseudomonadati</taxon>
        <taxon>Pseudomonadota</taxon>
        <taxon>Gammaproteobacteria</taxon>
        <taxon>Lysobacterales</taxon>
        <taxon>Lysobacteraceae</taxon>
        <taxon>Xanthomonas</taxon>
    </lineage>
</organism>
<dbReference type="EMBL" id="VOCK01000082">
    <property type="protein sequence ID" value="TWQ49133.1"/>
    <property type="molecule type" value="Genomic_DNA"/>
</dbReference>